<evidence type="ECO:0000313" key="2">
    <source>
        <dbReference type="EMBL" id="EJK58858.1"/>
    </source>
</evidence>
<reference evidence="2 3" key="1">
    <citation type="journal article" date="2012" name="Genome Biol.">
        <title>Genome and low-iron response of an oceanic diatom adapted to chronic iron limitation.</title>
        <authorList>
            <person name="Lommer M."/>
            <person name="Specht M."/>
            <person name="Roy A.S."/>
            <person name="Kraemer L."/>
            <person name="Andreson R."/>
            <person name="Gutowska M.A."/>
            <person name="Wolf J."/>
            <person name="Bergner S.V."/>
            <person name="Schilhabel M.B."/>
            <person name="Klostermeier U.C."/>
            <person name="Beiko R.G."/>
            <person name="Rosenstiel P."/>
            <person name="Hippler M."/>
            <person name="Laroche J."/>
        </authorList>
    </citation>
    <scope>NUCLEOTIDE SEQUENCE [LARGE SCALE GENOMIC DNA]</scope>
    <source>
        <strain evidence="2 3">CCMP1005</strain>
    </source>
</reference>
<dbReference type="AlphaFoldDB" id="K0RYJ3"/>
<protein>
    <submittedName>
        <fullName evidence="2">Uncharacterized protein</fullName>
    </submittedName>
</protein>
<comment type="caution">
    <text evidence="2">The sequence shown here is derived from an EMBL/GenBank/DDBJ whole genome shotgun (WGS) entry which is preliminary data.</text>
</comment>
<feature type="region of interest" description="Disordered" evidence="1">
    <location>
        <begin position="327"/>
        <end position="361"/>
    </location>
</feature>
<proteinExistence type="predicted"/>
<organism evidence="2 3">
    <name type="scientific">Thalassiosira oceanica</name>
    <name type="common">Marine diatom</name>
    <dbReference type="NCBI Taxonomy" id="159749"/>
    <lineage>
        <taxon>Eukaryota</taxon>
        <taxon>Sar</taxon>
        <taxon>Stramenopiles</taxon>
        <taxon>Ochrophyta</taxon>
        <taxon>Bacillariophyta</taxon>
        <taxon>Coscinodiscophyceae</taxon>
        <taxon>Thalassiosirophycidae</taxon>
        <taxon>Thalassiosirales</taxon>
        <taxon>Thalassiosiraceae</taxon>
        <taxon>Thalassiosira</taxon>
    </lineage>
</organism>
<dbReference type="Proteomes" id="UP000266841">
    <property type="component" value="Unassembled WGS sequence"/>
</dbReference>
<gene>
    <name evidence="2" type="ORF">THAOC_20984</name>
</gene>
<sequence>MAKLAARRLRLVSFGTYLMSTSRSGAPSKFLDDAKETSRAVIAMIDEIRAEEGRLSQPVQILETDAYSVLGMAHLQRGTKEGAAEAVLNFTKCRDICERIGHRIGTTVAESNISLSLAKSGQSRVDTKDNLCMYDTMYQHCLATSSESSPTSISIGIRLADALMKEQHVCKANRFMRRVLEVSRRVHGAEHDLTRRVAADYARYTKRYVVTVGDQGRQYHFEALRYTEGGTKCVVRGPIIQPRNEDSEQIYIMPVGQILLGVGIPVVVAGLRYSTDLNGKVGDLRSWVEEAGCFMVHFEDERLEPRPVRQEYLQIVFEMPELEDATDAAVCSKGSRERSSSGSDRGSPGPTHDDTSGMLTS</sequence>
<name>K0RYJ3_THAOC</name>
<evidence type="ECO:0000256" key="1">
    <source>
        <dbReference type="SAM" id="MobiDB-lite"/>
    </source>
</evidence>
<evidence type="ECO:0000313" key="3">
    <source>
        <dbReference type="Proteomes" id="UP000266841"/>
    </source>
</evidence>
<dbReference type="EMBL" id="AGNL01024090">
    <property type="protein sequence ID" value="EJK58858.1"/>
    <property type="molecule type" value="Genomic_DNA"/>
</dbReference>
<accession>K0RYJ3</accession>
<keyword evidence="3" id="KW-1185">Reference proteome</keyword>